<comment type="catalytic activity">
    <reaction evidence="7">
        <text>deamido-NAD(+) + NH4(+) + ATP = AMP + diphosphate + NAD(+) + H(+)</text>
        <dbReference type="Rhea" id="RHEA:21188"/>
        <dbReference type="ChEBI" id="CHEBI:15378"/>
        <dbReference type="ChEBI" id="CHEBI:28938"/>
        <dbReference type="ChEBI" id="CHEBI:30616"/>
        <dbReference type="ChEBI" id="CHEBI:33019"/>
        <dbReference type="ChEBI" id="CHEBI:57540"/>
        <dbReference type="ChEBI" id="CHEBI:58437"/>
        <dbReference type="ChEBI" id="CHEBI:456215"/>
        <dbReference type="EC" id="6.3.1.5"/>
    </reaction>
</comment>
<dbReference type="InterPro" id="IPR022310">
    <property type="entry name" value="NAD/GMP_synthase"/>
</dbReference>
<dbReference type="CDD" id="cd00553">
    <property type="entry name" value="NAD_synthase"/>
    <property type="match status" value="1"/>
</dbReference>
<evidence type="ECO:0000313" key="9">
    <source>
        <dbReference type="EMBL" id="PJE61131.1"/>
    </source>
</evidence>
<evidence type="ECO:0000256" key="3">
    <source>
        <dbReference type="ARBA" id="ARBA00022741"/>
    </source>
</evidence>
<comment type="pathway">
    <text evidence="1">Cofactor biosynthesis; NAD(+) biosynthesis.</text>
</comment>
<evidence type="ECO:0000256" key="1">
    <source>
        <dbReference type="ARBA" id="ARBA00004790"/>
    </source>
</evidence>
<dbReference type="InterPro" id="IPR014729">
    <property type="entry name" value="Rossmann-like_a/b/a_fold"/>
</dbReference>
<dbReference type="Gene3D" id="3.40.50.620">
    <property type="entry name" value="HUPs"/>
    <property type="match status" value="1"/>
</dbReference>
<evidence type="ECO:0000256" key="2">
    <source>
        <dbReference type="ARBA" id="ARBA00022598"/>
    </source>
</evidence>
<dbReference type="EMBL" id="PFEB01000007">
    <property type="protein sequence ID" value="PJE61131.1"/>
    <property type="molecule type" value="Genomic_DNA"/>
</dbReference>
<keyword evidence="5 6" id="KW-0520">NAD</keyword>
<comment type="similarity">
    <text evidence="6">Belongs to the NAD synthetase family.</text>
</comment>
<dbReference type="GO" id="GO:0008795">
    <property type="term" value="F:NAD+ synthase activity"/>
    <property type="evidence" value="ECO:0007669"/>
    <property type="project" value="UniProtKB-EC"/>
</dbReference>
<dbReference type="PANTHER" id="PTHR23090">
    <property type="entry name" value="NH 3 /GLUTAMINE-DEPENDENT NAD + SYNTHETASE"/>
    <property type="match status" value="1"/>
</dbReference>
<evidence type="ECO:0000313" key="10">
    <source>
        <dbReference type="Proteomes" id="UP000231434"/>
    </source>
</evidence>
<evidence type="ECO:0000259" key="8">
    <source>
        <dbReference type="Pfam" id="PF02540"/>
    </source>
</evidence>
<name>A0A2M8KMK8_9BACT</name>
<evidence type="ECO:0000256" key="6">
    <source>
        <dbReference type="RuleBase" id="RU003811"/>
    </source>
</evidence>
<evidence type="ECO:0000256" key="5">
    <source>
        <dbReference type="ARBA" id="ARBA00023027"/>
    </source>
</evidence>
<dbReference type="AlphaFoldDB" id="A0A2M8KMK8"/>
<dbReference type="InterPro" id="IPR003694">
    <property type="entry name" value="NAD_synthase"/>
</dbReference>
<evidence type="ECO:0000256" key="7">
    <source>
        <dbReference type="RuleBase" id="RU003812"/>
    </source>
</evidence>
<dbReference type="Pfam" id="PF02540">
    <property type="entry name" value="NAD_synthase"/>
    <property type="match status" value="1"/>
</dbReference>
<feature type="domain" description="NAD/GMP synthase" evidence="8">
    <location>
        <begin position="14"/>
        <end position="234"/>
    </location>
</feature>
<evidence type="ECO:0000256" key="4">
    <source>
        <dbReference type="ARBA" id="ARBA00022840"/>
    </source>
</evidence>
<accession>A0A2M8KMK8</accession>
<proteinExistence type="inferred from homology"/>
<comment type="caution">
    <text evidence="9">The sequence shown here is derived from an EMBL/GenBank/DDBJ whole genome shotgun (WGS) entry which is preliminary data.</text>
</comment>
<dbReference type="Proteomes" id="UP000231434">
    <property type="component" value="Unassembled WGS sequence"/>
</dbReference>
<keyword evidence="2 6" id="KW-0436">Ligase</keyword>
<dbReference type="GO" id="GO:0005524">
    <property type="term" value="F:ATP binding"/>
    <property type="evidence" value="ECO:0007669"/>
    <property type="project" value="UniProtKB-KW"/>
</dbReference>
<dbReference type="GO" id="GO:0004359">
    <property type="term" value="F:glutaminase activity"/>
    <property type="evidence" value="ECO:0007669"/>
    <property type="project" value="InterPro"/>
</dbReference>
<dbReference type="NCBIfam" id="TIGR00552">
    <property type="entry name" value="nadE"/>
    <property type="match status" value="1"/>
</dbReference>
<reference evidence="10" key="1">
    <citation type="submission" date="2017-09" db="EMBL/GenBank/DDBJ databases">
        <title>Depth-based differentiation of microbial function through sediment-hosted aquifers and enrichment of novel symbionts in the deep terrestrial subsurface.</title>
        <authorList>
            <person name="Probst A.J."/>
            <person name="Ladd B."/>
            <person name="Jarett J.K."/>
            <person name="Geller-Mcgrath D.E."/>
            <person name="Sieber C.M.K."/>
            <person name="Emerson J.B."/>
            <person name="Anantharaman K."/>
            <person name="Thomas B.C."/>
            <person name="Malmstrom R."/>
            <person name="Stieglmeier M."/>
            <person name="Klingl A."/>
            <person name="Woyke T."/>
            <person name="Ryan C.M."/>
            <person name="Banfield J.F."/>
        </authorList>
    </citation>
    <scope>NUCLEOTIDE SEQUENCE [LARGE SCALE GENOMIC DNA]</scope>
</reference>
<dbReference type="GO" id="GO:0005737">
    <property type="term" value="C:cytoplasm"/>
    <property type="evidence" value="ECO:0007669"/>
    <property type="project" value="InterPro"/>
</dbReference>
<dbReference type="GO" id="GO:0009435">
    <property type="term" value="P:NAD+ biosynthetic process"/>
    <property type="evidence" value="ECO:0007669"/>
    <property type="project" value="UniProtKB-UniPathway"/>
</dbReference>
<protein>
    <recommendedName>
        <fullName evidence="7">NH(3)-dependent NAD(+) synthetase</fullName>
        <ecNumber evidence="7">6.3.1.5</ecNumber>
    </recommendedName>
</protein>
<dbReference type="PANTHER" id="PTHR23090:SF9">
    <property type="entry name" value="GLUTAMINE-DEPENDENT NAD(+) SYNTHETASE"/>
    <property type="match status" value="1"/>
</dbReference>
<dbReference type="GO" id="GO:0003952">
    <property type="term" value="F:NAD+ synthase (glutamine-hydrolyzing) activity"/>
    <property type="evidence" value="ECO:0007669"/>
    <property type="project" value="InterPro"/>
</dbReference>
<dbReference type="SUPFAM" id="SSF52402">
    <property type="entry name" value="Adenine nucleotide alpha hydrolases-like"/>
    <property type="match status" value="1"/>
</dbReference>
<sequence length="313" mass="35958">MKILNKSQCKKFVNLAVDKLGKYIKKNNLKGITTGISGGIDSALVAIIGKKSIDRLNNHGYRSSFKYYYLDCQSEEEDLKKAKSLAKKFAFKLEILDLNRWYLNSPLLESIPKNHPKEKIAQGNIKARIRMISLYQTALLNNYIYLDSDDLSEKWMGFWTRHGDEGDVKIIQEVTKTEVYDLGEYLGAPEPILSADPGDGLNVTKESYAHDQLGLKYIYIEYIIGRFISEGFDYNGSFSQLYTEKCQNLIKSISVEIKKPKSTIKKIINQALKTAYKRKYGDYAVNLLPDRKEFGFFEVGRQEYNQKYLKIIG</sequence>
<organism evidence="9 10">
    <name type="scientific">Candidatus Roizmanbacteria bacterium CG10_big_fil_rev_8_21_14_0_10_36_26</name>
    <dbReference type="NCBI Taxonomy" id="1974851"/>
    <lineage>
        <taxon>Bacteria</taxon>
        <taxon>Candidatus Roizmaniibacteriota</taxon>
    </lineage>
</organism>
<gene>
    <name evidence="9" type="primary">nadE</name>
    <name evidence="9" type="ORF">COU86_00660</name>
</gene>
<dbReference type="UniPathway" id="UPA00253"/>
<dbReference type="EC" id="6.3.1.5" evidence="7"/>
<keyword evidence="4 6" id="KW-0067">ATP-binding</keyword>
<keyword evidence="3 6" id="KW-0547">Nucleotide-binding</keyword>